<reference evidence="2" key="1">
    <citation type="journal article" date="2021" name="Nat. Commun.">
        <title>Genetic determinants of endophytism in the Arabidopsis root mycobiome.</title>
        <authorList>
            <person name="Mesny F."/>
            <person name="Miyauchi S."/>
            <person name="Thiergart T."/>
            <person name="Pickel B."/>
            <person name="Atanasova L."/>
            <person name="Karlsson M."/>
            <person name="Huettel B."/>
            <person name="Barry K.W."/>
            <person name="Haridas S."/>
            <person name="Chen C."/>
            <person name="Bauer D."/>
            <person name="Andreopoulos W."/>
            <person name="Pangilinan J."/>
            <person name="LaButti K."/>
            <person name="Riley R."/>
            <person name="Lipzen A."/>
            <person name="Clum A."/>
            <person name="Drula E."/>
            <person name="Henrissat B."/>
            <person name="Kohler A."/>
            <person name="Grigoriev I.V."/>
            <person name="Martin F.M."/>
            <person name="Hacquard S."/>
        </authorList>
    </citation>
    <scope>NUCLEOTIDE SEQUENCE</scope>
    <source>
        <strain evidence="2">MPI-CAGE-AT-0021</strain>
    </source>
</reference>
<dbReference type="AlphaFoldDB" id="A0A9P9IIJ8"/>
<feature type="domain" description="C2H2-domain containing protein first zinc finger" evidence="1">
    <location>
        <begin position="10"/>
        <end position="33"/>
    </location>
</feature>
<proteinExistence type="predicted"/>
<dbReference type="Proteomes" id="UP000717696">
    <property type="component" value="Unassembled WGS sequence"/>
</dbReference>
<accession>A0A9P9IIJ8</accession>
<evidence type="ECO:0000259" key="1">
    <source>
        <dbReference type="Pfam" id="PF26177"/>
    </source>
</evidence>
<sequence>RAIQSQSKPRCWEHGCDGRQFSTMSNLLRHQREQSGQAAKVSCPNCKGYFTRTTARKVHLKRCKALKAQGTFHLRRFT</sequence>
<feature type="non-terminal residue" evidence="2">
    <location>
        <position position="1"/>
    </location>
</feature>
<gene>
    <name evidence="2" type="ORF">B0J13DRAFT_455400</name>
</gene>
<dbReference type="Gene3D" id="3.30.160.60">
    <property type="entry name" value="Classic Zinc Finger"/>
    <property type="match status" value="1"/>
</dbReference>
<dbReference type="InterPro" id="IPR059009">
    <property type="entry name" value="Znf_C2H2_17_1st"/>
</dbReference>
<organism evidence="2 3">
    <name type="scientific">Dactylonectria estremocensis</name>
    <dbReference type="NCBI Taxonomy" id="1079267"/>
    <lineage>
        <taxon>Eukaryota</taxon>
        <taxon>Fungi</taxon>
        <taxon>Dikarya</taxon>
        <taxon>Ascomycota</taxon>
        <taxon>Pezizomycotina</taxon>
        <taxon>Sordariomycetes</taxon>
        <taxon>Hypocreomycetidae</taxon>
        <taxon>Hypocreales</taxon>
        <taxon>Nectriaceae</taxon>
        <taxon>Dactylonectria</taxon>
    </lineage>
</organism>
<evidence type="ECO:0000313" key="3">
    <source>
        <dbReference type="Proteomes" id="UP000717696"/>
    </source>
</evidence>
<comment type="caution">
    <text evidence="2">The sequence shown here is derived from an EMBL/GenBank/DDBJ whole genome shotgun (WGS) entry which is preliminary data.</text>
</comment>
<name>A0A9P9IIJ8_9HYPO</name>
<evidence type="ECO:0000313" key="2">
    <source>
        <dbReference type="EMBL" id="KAH7123423.1"/>
    </source>
</evidence>
<protein>
    <recommendedName>
        <fullName evidence="1">C2H2-domain containing protein first zinc finger domain-containing protein</fullName>
    </recommendedName>
</protein>
<dbReference type="Pfam" id="PF26177">
    <property type="entry name" value="zf_C2H2_17_1st"/>
    <property type="match status" value="1"/>
</dbReference>
<keyword evidence="3" id="KW-1185">Reference proteome</keyword>
<dbReference type="OrthoDB" id="5366256at2759"/>
<dbReference type="EMBL" id="JAGMUU010000025">
    <property type="protein sequence ID" value="KAH7123423.1"/>
    <property type="molecule type" value="Genomic_DNA"/>
</dbReference>